<accession>A0A538U717</accession>
<dbReference type="Gene3D" id="3.40.50.720">
    <property type="entry name" value="NAD(P)-binding Rossmann-like Domain"/>
    <property type="match status" value="1"/>
</dbReference>
<gene>
    <name evidence="2" type="ORF">E6K81_09510</name>
</gene>
<dbReference type="CDD" id="cd24146">
    <property type="entry name" value="nat-AmDH_N_like"/>
    <property type="match status" value="1"/>
</dbReference>
<feature type="domain" description="2,4-diaminopentanoate dehydrogenase C-terminal" evidence="1">
    <location>
        <begin position="152"/>
        <end position="354"/>
    </location>
</feature>
<dbReference type="AlphaFoldDB" id="A0A538U717"/>
<dbReference type="Proteomes" id="UP000319771">
    <property type="component" value="Unassembled WGS sequence"/>
</dbReference>
<dbReference type="EMBL" id="VBPB01000150">
    <property type="protein sequence ID" value="TMQ71686.1"/>
    <property type="molecule type" value="Genomic_DNA"/>
</dbReference>
<protein>
    <submittedName>
        <fullName evidence="2">Dihydrodipicolinate reductase</fullName>
    </submittedName>
</protein>
<dbReference type="InterPro" id="IPR036291">
    <property type="entry name" value="NAD(P)-bd_dom_sf"/>
</dbReference>
<dbReference type="Pfam" id="PF19328">
    <property type="entry name" value="DAP_DH_C"/>
    <property type="match status" value="1"/>
</dbReference>
<comment type="caution">
    <text evidence="2">The sequence shown here is derived from an EMBL/GenBank/DDBJ whole genome shotgun (WGS) entry which is preliminary data.</text>
</comment>
<proteinExistence type="predicted"/>
<dbReference type="SUPFAM" id="SSF51735">
    <property type="entry name" value="NAD(P)-binding Rossmann-fold domains"/>
    <property type="match status" value="1"/>
</dbReference>
<sequence length="366" mass="39831">MDLPRYRVIQWATGNTGQRALREVIRHPSLDLVGVMVYSSAKEGVDAGELCGERPTGVRATTDRKAVLKLEADCCIYMPRATGRGQTRAGLREDDLVEDVVALLGSGTNIVTTCSDLFARGVRLSDANRARVLEACQKGNASVWASGSDPGFITETLPMALLSVQRRVDLIEIEEFGDLSHRPSTHMVMEQMRFGKPLAEFDPDRRKNHLFGEYQPPLSVLADVAGFSIDEWTAEGGVAAAVQDMTIVAGQIKAGTAAAQRIIIHGRVGGVDRIRFTQYGFVAREVEPDWGLQPTGWRIRIHGDAPFDLSMPFPVPLDDLASFVPAFNANGPVNAIPYVCGARPGILTTEDLPHILPRGPRPAAHE</sequence>
<evidence type="ECO:0000313" key="3">
    <source>
        <dbReference type="Proteomes" id="UP000319771"/>
    </source>
</evidence>
<evidence type="ECO:0000313" key="2">
    <source>
        <dbReference type="EMBL" id="TMQ71686.1"/>
    </source>
</evidence>
<reference evidence="2 3" key="1">
    <citation type="journal article" date="2019" name="Nat. Microbiol.">
        <title>Mediterranean grassland soil C-N compound turnover is dependent on rainfall and depth, and is mediated by genomically divergent microorganisms.</title>
        <authorList>
            <person name="Diamond S."/>
            <person name="Andeer P.F."/>
            <person name="Li Z."/>
            <person name="Crits-Christoph A."/>
            <person name="Burstein D."/>
            <person name="Anantharaman K."/>
            <person name="Lane K.R."/>
            <person name="Thomas B.C."/>
            <person name="Pan C."/>
            <person name="Northen T.R."/>
            <person name="Banfield J.F."/>
        </authorList>
    </citation>
    <scope>NUCLEOTIDE SEQUENCE [LARGE SCALE GENOMIC DNA]</scope>
    <source>
        <strain evidence="2">WS_11</strain>
    </source>
</reference>
<dbReference type="InterPro" id="IPR045760">
    <property type="entry name" value="DAP_DH_C"/>
</dbReference>
<evidence type="ECO:0000259" key="1">
    <source>
        <dbReference type="Pfam" id="PF19328"/>
    </source>
</evidence>
<organism evidence="2 3">
    <name type="scientific">Eiseniibacteriota bacterium</name>
    <dbReference type="NCBI Taxonomy" id="2212470"/>
    <lineage>
        <taxon>Bacteria</taxon>
        <taxon>Candidatus Eiseniibacteriota</taxon>
    </lineage>
</organism>
<name>A0A538U717_UNCEI</name>